<dbReference type="AlphaFoldDB" id="A0A1G9V7X9"/>
<protein>
    <submittedName>
        <fullName evidence="2">Uncharacterized protein</fullName>
    </submittedName>
</protein>
<reference evidence="3" key="1">
    <citation type="submission" date="2016-10" db="EMBL/GenBank/DDBJ databases">
        <authorList>
            <person name="Varghese N."/>
            <person name="Submissions S."/>
        </authorList>
    </citation>
    <scope>NUCLEOTIDE SEQUENCE [LARGE SCALE GENOMIC DNA]</scope>
    <source>
        <strain evidence="3">M83</strain>
    </source>
</reference>
<keyword evidence="3" id="KW-1185">Reference proteome</keyword>
<feature type="transmembrane region" description="Helical" evidence="1">
    <location>
        <begin position="7"/>
        <end position="25"/>
    </location>
</feature>
<name>A0A1G9V7X9_9FIRM</name>
<evidence type="ECO:0000313" key="3">
    <source>
        <dbReference type="Proteomes" id="UP000187651"/>
    </source>
</evidence>
<evidence type="ECO:0000313" key="2">
    <source>
        <dbReference type="EMBL" id="SDM68271.1"/>
    </source>
</evidence>
<gene>
    <name evidence="2" type="ORF">SAMN05216544_0850</name>
</gene>
<organism evidence="2 3">
    <name type="scientific">Lachnospira pectinoschiza</name>
    <dbReference type="NCBI Taxonomy" id="28052"/>
    <lineage>
        <taxon>Bacteria</taxon>
        <taxon>Bacillati</taxon>
        <taxon>Bacillota</taxon>
        <taxon>Clostridia</taxon>
        <taxon>Lachnospirales</taxon>
        <taxon>Lachnospiraceae</taxon>
        <taxon>Lachnospira</taxon>
    </lineage>
</organism>
<dbReference type="Proteomes" id="UP000187651">
    <property type="component" value="Unassembled WGS sequence"/>
</dbReference>
<dbReference type="EMBL" id="FNHZ01000002">
    <property type="protein sequence ID" value="SDM68271.1"/>
    <property type="molecule type" value="Genomic_DNA"/>
</dbReference>
<keyword evidence="1" id="KW-0812">Transmembrane</keyword>
<evidence type="ECO:0000256" key="1">
    <source>
        <dbReference type="SAM" id="Phobius"/>
    </source>
</evidence>
<dbReference type="RefSeq" id="WP_074521091.1">
    <property type="nucleotide sequence ID" value="NZ_FNHZ01000002.1"/>
</dbReference>
<keyword evidence="1" id="KW-0472">Membrane</keyword>
<sequence length="254" mass="30502">MNKIVRISLIIILIVSVLVFVFNTFEKYFKEDTNVNEINQENIELNFDYKNSIVDYYSNPVKDMGEKNYKAYQEKLMGEDVYVCYSLESPEEKGYSDYKYYPVRINITDYEIVDSYDGKIDEKWVDISDYDKFMLVNIEITNLYDKDRLYVLSVNEVIHYLEGTELDRYSLIAYNFEDNRPYFYRKDIKETMKNNGQYYYGEIILKANETVKLQAVMAYRGGDYNFNIGEWVVEHRLFGERANSNYKIYLYKQE</sequence>
<proteinExistence type="predicted"/>
<accession>A0A1G9V7X9</accession>
<keyword evidence="1" id="KW-1133">Transmembrane helix</keyword>